<keyword evidence="2" id="KW-1185">Reference proteome</keyword>
<sequence>MATEPLSLLPASSSGPSFGPASHQVADFIQLVNLTRLTKLLTASLGSILRAILRASLLFFVRPVARYLDLVDHQLGLNYHPHWNLLIPSQSPHTSSPSHHSNFPDHLPRQKTFLLPALSWRF</sequence>
<dbReference type="EMBL" id="CP110428">
    <property type="protein sequence ID" value="WAQ87222.1"/>
    <property type="molecule type" value="Genomic_DNA"/>
</dbReference>
<evidence type="ECO:0000313" key="2">
    <source>
        <dbReference type="Proteomes" id="UP001164743"/>
    </source>
</evidence>
<proteinExistence type="predicted"/>
<protein>
    <submittedName>
        <fullName evidence="1">Uncharacterized protein</fullName>
    </submittedName>
</protein>
<reference evidence="1" key="1">
    <citation type="submission" date="2022-10" db="EMBL/GenBank/DDBJ databases">
        <title>Puccinia triticina Genome sequencing and assembly.</title>
        <authorList>
            <person name="Li C."/>
        </authorList>
    </citation>
    <scope>NUCLEOTIDE SEQUENCE</scope>
    <source>
        <strain evidence="1">Pt15</strain>
    </source>
</reference>
<dbReference type="RefSeq" id="XP_053022777.1">
    <property type="nucleotide sequence ID" value="XM_053171522.1"/>
</dbReference>
<dbReference type="Proteomes" id="UP001164743">
    <property type="component" value="Chromosome 8A"/>
</dbReference>
<gene>
    <name evidence="1" type="ORF">PtA15_8A123</name>
</gene>
<evidence type="ECO:0000313" key="1">
    <source>
        <dbReference type="EMBL" id="WAQ87222.1"/>
    </source>
</evidence>
<accession>A0ABY7CWX1</accession>
<dbReference type="GeneID" id="77812417"/>
<name>A0ABY7CWX1_9BASI</name>
<organism evidence="1 2">
    <name type="scientific">Puccinia triticina</name>
    <dbReference type="NCBI Taxonomy" id="208348"/>
    <lineage>
        <taxon>Eukaryota</taxon>
        <taxon>Fungi</taxon>
        <taxon>Dikarya</taxon>
        <taxon>Basidiomycota</taxon>
        <taxon>Pucciniomycotina</taxon>
        <taxon>Pucciniomycetes</taxon>
        <taxon>Pucciniales</taxon>
        <taxon>Pucciniaceae</taxon>
        <taxon>Puccinia</taxon>
    </lineage>
</organism>